<dbReference type="SUPFAM" id="SSF49842">
    <property type="entry name" value="TNF-like"/>
    <property type="match status" value="1"/>
</dbReference>
<dbReference type="EMBL" id="NIVC01001340">
    <property type="protein sequence ID" value="PAA69215.1"/>
    <property type="molecule type" value="Genomic_DNA"/>
</dbReference>
<evidence type="ECO:0000256" key="1">
    <source>
        <dbReference type="SAM" id="Phobius"/>
    </source>
</evidence>
<keyword evidence="3" id="KW-1185">Reference proteome</keyword>
<evidence type="ECO:0000313" key="2">
    <source>
        <dbReference type="EMBL" id="PAA69215.1"/>
    </source>
</evidence>
<reference evidence="2 3" key="1">
    <citation type="submission" date="2017-06" db="EMBL/GenBank/DDBJ databases">
        <title>A platform for efficient transgenesis in Macrostomum lignano, a flatworm model organism for stem cell research.</title>
        <authorList>
            <person name="Berezikov E."/>
        </authorList>
    </citation>
    <scope>NUCLEOTIDE SEQUENCE [LARGE SCALE GENOMIC DNA]</scope>
    <source>
        <strain evidence="2">DV1</strain>
        <tissue evidence="2">Whole organism</tissue>
    </source>
</reference>
<gene>
    <name evidence="2" type="ORF">BOX15_Mlig030723g1</name>
</gene>
<keyword evidence="1" id="KW-1133">Transmembrane helix</keyword>
<protein>
    <recommendedName>
        <fullName evidence="4">TNF_2 domain-containing protein</fullName>
    </recommendedName>
</protein>
<feature type="non-terminal residue" evidence="2">
    <location>
        <position position="1"/>
    </location>
</feature>
<evidence type="ECO:0000313" key="3">
    <source>
        <dbReference type="Proteomes" id="UP000215902"/>
    </source>
</evidence>
<sequence>IKKRTSCFSATMHNSVRYSFSEFGVDHSSSYAGQRRGGDYWKIRLAVGGAAVNLIILAMFTALFSVTLSSLYEEQRRGHFVSHLAIDTKSLKLPSCPADKTAVGISQLPCLMKNGDYVTSSGPLGPWNCTGDAAPDRRCPAHGDGKEIIIPEHGVYLVVAQTVLVDSLSTPANLVLSVNNKVRRACAINSTSSRGSGCSVSMLEELREGDRLTVGLPDAYRHITLHNTLTYVDLARLGRLGERLSNNYL</sequence>
<keyword evidence="1" id="KW-0812">Transmembrane</keyword>
<organism evidence="2 3">
    <name type="scientific">Macrostomum lignano</name>
    <dbReference type="NCBI Taxonomy" id="282301"/>
    <lineage>
        <taxon>Eukaryota</taxon>
        <taxon>Metazoa</taxon>
        <taxon>Spiralia</taxon>
        <taxon>Lophotrochozoa</taxon>
        <taxon>Platyhelminthes</taxon>
        <taxon>Rhabditophora</taxon>
        <taxon>Macrostomorpha</taxon>
        <taxon>Macrostomida</taxon>
        <taxon>Macrostomidae</taxon>
        <taxon>Macrostomum</taxon>
    </lineage>
</organism>
<accession>A0A267F609</accession>
<keyword evidence="1" id="KW-0472">Membrane</keyword>
<dbReference type="AlphaFoldDB" id="A0A267F609"/>
<dbReference type="Proteomes" id="UP000215902">
    <property type="component" value="Unassembled WGS sequence"/>
</dbReference>
<dbReference type="Gene3D" id="2.60.120.40">
    <property type="match status" value="1"/>
</dbReference>
<comment type="caution">
    <text evidence="2">The sequence shown here is derived from an EMBL/GenBank/DDBJ whole genome shotgun (WGS) entry which is preliminary data.</text>
</comment>
<name>A0A267F609_9PLAT</name>
<evidence type="ECO:0008006" key="4">
    <source>
        <dbReference type="Google" id="ProtNLM"/>
    </source>
</evidence>
<dbReference type="InterPro" id="IPR008983">
    <property type="entry name" value="Tumour_necrosis_fac-like_dom"/>
</dbReference>
<feature type="transmembrane region" description="Helical" evidence="1">
    <location>
        <begin position="45"/>
        <end position="72"/>
    </location>
</feature>
<proteinExistence type="predicted"/>